<keyword evidence="2" id="KW-1185">Reference proteome</keyword>
<reference evidence="1" key="1">
    <citation type="submission" date="2021-01" db="EMBL/GenBank/DDBJ databases">
        <title>Fulvivirga kasyanovii gen. nov., sp nov., a novel member of the phylum Bacteroidetes isolated from seawater in a mussel farm.</title>
        <authorList>
            <person name="Zhao L.-H."/>
            <person name="Wang Z.-J."/>
        </authorList>
    </citation>
    <scope>NUCLEOTIDE SEQUENCE</scope>
    <source>
        <strain evidence="1">29W222</strain>
    </source>
</reference>
<evidence type="ECO:0000313" key="2">
    <source>
        <dbReference type="Proteomes" id="UP000614216"/>
    </source>
</evidence>
<protein>
    <submittedName>
        <fullName evidence="1">DUF3108 domain-containing protein</fullName>
    </submittedName>
</protein>
<dbReference type="EMBL" id="JAEUGD010000014">
    <property type="protein sequence ID" value="MBL6445465.1"/>
    <property type="molecule type" value="Genomic_DNA"/>
</dbReference>
<evidence type="ECO:0000313" key="1">
    <source>
        <dbReference type="EMBL" id="MBL6445465.1"/>
    </source>
</evidence>
<proteinExistence type="predicted"/>
<name>A0A937FTD0_9BACT</name>
<accession>A0A937FTD0</accession>
<gene>
    <name evidence="1" type="ORF">JMN32_04050</name>
</gene>
<dbReference type="InterPro" id="IPR021457">
    <property type="entry name" value="DUF3108"/>
</dbReference>
<dbReference type="Proteomes" id="UP000614216">
    <property type="component" value="Unassembled WGS sequence"/>
</dbReference>
<comment type="caution">
    <text evidence="1">The sequence shown here is derived from an EMBL/GenBank/DDBJ whole genome shotgun (WGS) entry which is preliminary data.</text>
</comment>
<organism evidence="1 2">
    <name type="scientific">Fulvivirga marina</name>
    <dbReference type="NCBI Taxonomy" id="2494733"/>
    <lineage>
        <taxon>Bacteria</taxon>
        <taxon>Pseudomonadati</taxon>
        <taxon>Bacteroidota</taxon>
        <taxon>Cytophagia</taxon>
        <taxon>Cytophagales</taxon>
        <taxon>Fulvivirgaceae</taxon>
        <taxon>Fulvivirga</taxon>
    </lineage>
</organism>
<dbReference type="AlphaFoldDB" id="A0A937FTD0"/>
<dbReference type="RefSeq" id="WP_202855007.1">
    <property type="nucleotide sequence ID" value="NZ_JAEUGD010000014.1"/>
</dbReference>
<dbReference type="Pfam" id="PF11306">
    <property type="entry name" value="DUF3108"/>
    <property type="match status" value="1"/>
</dbReference>
<sequence length="266" mass="31056">MTRIPLSILILMLLCSFIRGDWQHQYRTLNNSCFIPGEVIEYKAHYGFVHAAEGRMVISDEIYNVNNRPCFKIDVYGKSIGMFDLFLRIRDNWGTYLDTSALVTQKFYRVIEEGKYRKNEIVNFDHHAKEAKVKTFDNKKQKWKPIETFDVPADVQDLVSGYYYIRTLEFDKLKEGDIIKVDAFFDDEVYDFEIRFVGRENVKTKLGVIKSIVLSPIMPENSLFDGENSVKVWISDDRNKVPLKIKAEMFVGAVEIDIVKYEKGLD</sequence>